<dbReference type="AlphaFoldDB" id="A0A4C2ENR7"/>
<protein>
    <submittedName>
        <fullName evidence="1">Uncharacterized protein</fullName>
    </submittedName>
</protein>
<keyword evidence="2" id="KW-1185">Reference proteome</keyword>
<dbReference type="Proteomes" id="UP000304382">
    <property type="component" value="Unassembled WGS sequence"/>
</dbReference>
<evidence type="ECO:0000313" key="2">
    <source>
        <dbReference type="Proteomes" id="UP000304382"/>
    </source>
</evidence>
<proteinExistence type="predicted"/>
<organism evidence="1 2">
    <name type="scientific">Haloarcula mannanilytica</name>
    <dbReference type="NCBI Taxonomy" id="2509225"/>
    <lineage>
        <taxon>Archaea</taxon>
        <taxon>Methanobacteriati</taxon>
        <taxon>Methanobacteriota</taxon>
        <taxon>Stenosarchaea group</taxon>
        <taxon>Halobacteria</taxon>
        <taxon>Halobacteriales</taxon>
        <taxon>Haloarculaceae</taxon>
        <taxon>Haloarcula</taxon>
    </lineage>
</organism>
<comment type="caution">
    <text evidence="1">The sequence shown here is derived from an EMBL/GenBank/DDBJ whole genome shotgun (WGS) entry which is preliminary data.</text>
</comment>
<name>A0A4C2ENR7_9EURY</name>
<evidence type="ECO:0000313" key="1">
    <source>
        <dbReference type="EMBL" id="GCF16171.1"/>
    </source>
</evidence>
<gene>
    <name evidence="1" type="ORF">Harman_41060</name>
</gene>
<sequence>MQIPVLISDPIEANQRQFYLLVPRDLVQLVRAESLVDVVGQVTGDLQKLFIVERAIMRDGGFD</sequence>
<dbReference type="EMBL" id="BIXZ01000018">
    <property type="protein sequence ID" value="GCF16171.1"/>
    <property type="molecule type" value="Genomic_DNA"/>
</dbReference>
<reference evidence="1 2" key="1">
    <citation type="submission" date="2019-02" db="EMBL/GenBank/DDBJ databases">
        <title>Haloarcula mannanilyticum sp. nov., a mannan degrading haloarchaeon isolated from commercial salt.</title>
        <authorList>
            <person name="Enomoto S."/>
            <person name="Shimane Y."/>
            <person name="Kamekura M."/>
            <person name="Ito T."/>
            <person name="Moriya O."/>
            <person name="Ihara K."/>
            <person name="Takahashi-Ando N."/>
            <person name="Fukushima Y."/>
            <person name="Yoshida Y."/>
            <person name="Usama R."/>
            <person name="Takai K."/>
            <person name="Minegishi H."/>
        </authorList>
    </citation>
    <scope>NUCLEOTIDE SEQUENCE [LARGE SCALE GENOMIC DNA]</scope>
    <source>
        <strain evidence="1 2">MD130-1</strain>
    </source>
</reference>
<accession>A0A4C2ENR7</accession>